<comment type="catalytic activity">
    <reaction evidence="4">
        <text>L-aspartate + L-glutamine + ATP + H2O = L-asparagine + L-glutamate + AMP + diphosphate + H(+)</text>
        <dbReference type="Rhea" id="RHEA:12228"/>
        <dbReference type="ChEBI" id="CHEBI:15377"/>
        <dbReference type="ChEBI" id="CHEBI:15378"/>
        <dbReference type="ChEBI" id="CHEBI:29985"/>
        <dbReference type="ChEBI" id="CHEBI:29991"/>
        <dbReference type="ChEBI" id="CHEBI:30616"/>
        <dbReference type="ChEBI" id="CHEBI:33019"/>
        <dbReference type="ChEBI" id="CHEBI:58048"/>
        <dbReference type="ChEBI" id="CHEBI:58359"/>
        <dbReference type="ChEBI" id="CHEBI:456215"/>
        <dbReference type="EC" id="6.3.5.4"/>
    </reaction>
</comment>
<dbReference type="GO" id="GO:0006529">
    <property type="term" value="P:asparagine biosynthetic process"/>
    <property type="evidence" value="ECO:0007669"/>
    <property type="project" value="UniProtKB-KW"/>
</dbReference>
<dbReference type="EMBL" id="FOCQ01000010">
    <property type="protein sequence ID" value="SEN38360.1"/>
    <property type="molecule type" value="Genomic_DNA"/>
</dbReference>
<evidence type="ECO:0000259" key="5">
    <source>
        <dbReference type="Pfam" id="PF00733"/>
    </source>
</evidence>
<dbReference type="InterPro" id="IPR001962">
    <property type="entry name" value="Asn_synthase"/>
</dbReference>
<dbReference type="PANTHER" id="PTHR43284">
    <property type="entry name" value="ASPARAGINE SYNTHETASE (GLUTAMINE-HYDROLYZING)"/>
    <property type="match status" value="1"/>
</dbReference>
<name>A0A1H8G3K1_9BACL</name>
<evidence type="ECO:0000256" key="2">
    <source>
        <dbReference type="ARBA" id="ARBA00012737"/>
    </source>
</evidence>
<dbReference type="InterPro" id="IPR029055">
    <property type="entry name" value="Ntn_hydrolases_N"/>
</dbReference>
<dbReference type="SUPFAM" id="SSF56235">
    <property type="entry name" value="N-terminal nucleophile aminohydrolases (Ntn hydrolases)"/>
    <property type="match status" value="1"/>
</dbReference>
<dbReference type="Gene3D" id="3.40.50.620">
    <property type="entry name" value="HUPs"/>
    <property type="match status" value="1"/>
</dbReference>
<feature type="domain" description="Asparagine synthetase" evidence="5">
    <location>
        <begin position="204"/>
        <end position="479"/>
    </location>
</feature>
<accession>A0A1H8G3K1</accession>
<comment type="pathway">
    <text evidence="1">Amino-acid biosynthesis; L-asparagine biosynthesis; L-asparagine from L-aspartate (L-Gln route): step 1/1.</text>
</comment>
<evidence type="ECO:0000256" key="4">
    <source>
        <dbReference type="ARBA" id="ARBA00048741"/>
    </source>
</evidence>
<dbReference type="InterPro" id="IPR051786">
    <property type="entry name" value="ASN_synthetase/amidase"/>
</dbReference>
<reference evidence="6 7" key="1">
    <citation type="submission" date="2016-10" db="EMBL/GenBank/DDBJ databases">
        <authorList>
            <person name="de Groot N.N."/>
        </authorList>
    </citation>
    <scope>NUCLEOTIDE SEQUENCE [LARGE SCALE GENOMIC DNA]</scope>
    <source>
        <strain evidence="6 7">DSM 46701</strain>
    </source>
</reference>
<dbReference type="PANTHER" id="PTHR43284:SF1">
    <property type="entry name" value="ASPARAGINE SYNTHETASE"/>
    <property type="match status" value="1"/>
</dbReference>
<keyword evidence="3" id="KW-0028">Amino-acid biosynthesis</keyword>
<evidence type="ECO:0000313" key="6">
    <source>
        <dbReference type="EMBL" id="SEN38360.1"/>
    </source>
</evidence>
<evidence type="ECO:0000313" key="7">
    <source>
        <dbReference type="Proteomes" id="UP000199695"/>
    </source>
</evidence>
<dbReference type="GO" id="GO:0004066">
    <property type="term" value="F:asparagine synthase (glutamine-hydrolyzing) activity"/>
    <property type="evidence" value="ECO:0007669"/>
    <property type="project" value="UniProtKB-EC"/>
</dbReference>
<dbReference type="InterPro" id="IPR014729">
    <property type="entry name" value="Rossmann-like_a/b/a_fold"/>
</dbReference>
<sequence>MEVITTVYIFEVMVLENIFITSDRWVRVSEGNSTIWFTGYLEVDGGTYDRTNIRDYFKTHSFRPSAVTEWRGEFAIVLKDETKIFAAVDRKRSIPLFYYRDDHDRWIVTDHLGRDLVKRNLNDTSVFEFIITGYVSNEKTLVKDILQLEPGQYLVIENNQVSVTSYFQFFHQVDEALDEASGVEELKKIFYRVFERLAKRIAGQSVMIPLSGGYDSRIIALMLKEFDVKPIRSFSYGKPGNQEAQVSKEIAERLGIPWEFYTYSKADWFKWYHSQDWESYVEQASNLTSIGHLQDWPAVKQMMERYEDSFVFIPGHAGDFIAGSHIPYDLTIDRTFELDEVVHQIMRKHHRLWDTPDQQVKSLIISEIKDSLQGFPFQNREQASAAFEYWDWKERQAKFITNSVRVYEFFGQDWQIPLWDDEIVDFFLKVPVELRYRKYLYDLTLHQMYPDYFSHPTKELSSSMFKWKQGPIHKILRRGYTTKLVFQQYFSDPMNWFGITGSYIDYLRETRFRYKHVPFSLPYNINSIIVKDYIEKLIGRSQ</sequence>
<dbReference type="STRING" id="1173111.SAMN05444955_11038"/>
<keyword evidence="3" id="KW-0061">Asparagine biosynthesis</keyword>
<gene>
    <name evidence="6" type="ORF">SAMN05444955_11038</name>
</gene>
<dbReference type="Gene3D" id="3.60.20.10">
    <property type="entry name" value="Glutamine Phosphoribosylpyrophosphate, subunit 1, domain 1"/>
    <property type="match status" value="1"/>
</dbReference>
<dbReference type="EC" id="6.3.5.4" evidence="2"/>
<evidence type="ECO:0000256" key="3">
    <source>
        <dbReference type="ARBA" id="ARBA00022888"/>
    </source>
</evidence>
<dbReference type="AlphaFoldDB" id="A0A1H8G3K1"/>
<keyword evidence="7" id="KW-1185">Reference proteome</keyword>
<protein>
    <recommendedName>
        <fullName evidence="2">asparagine synthase (glutamine-hydrolyzing)</fullName>
        <ecNumber evidence="2">6.3.5.4</ecNumber>
    </recommendedName>
</protein>
<evidence type="ECO:0000256" key="1">
    <source>
        <dbReference type="ARBA" id="ARBA00005187"/>
    </source>
</evidence>
<dbReference type="Pfam" id="PF00733">
    <property type="entry name" value="Asn_synthase"/>
    <property type="match status" value="1"/>
</dbReference>
<dbReference type="OrthoDB" id="1551487at2"/>
<organism evidence="6 7">
    <name type="scientific">Lihuaxuella thermophila</name>
    <dbReference type="NCBI Taxonomy" id="1173111"/>
    <lineage>
        <taxon>Bacteria</taxon>
        <taxon>Bacillati</taxon>
        <taxon>Bacillota</taxon>
        <taxon>Bacilli</taxon>
        <taxon>Bacillales</taxon>
        <taxon>Thermoactinomycetaceae</taxon>
        <taxon>Lihuaxuella</taxon>
    </lineage>
</organism>
<proteinExistence type="predicted"/>
<dbReference type="SUPFAM" id="SSF52402">
    <property type="entry name" value="Adenine nucleotide alpha hydrolases-like"/>
    <property type="match status" value="1"/>
</dbReference>
<dbReference type="Proteomes" id="UP000199695">
    <property type="component" value="Unassembled WGS sequence"/>
</dbReference>